<dbReference type="AlphaFoldDB" id="A0A8S9YTW8"/>
<feature type="region of interest" description="Disordered" evidence="1">
    <location>
        <begin position="113"/>
        <end position="134"/>
    </location>
</feature>
<reference evidence="2" key="1">
    <citation type="submission" date="2019-07" db="EMBL/GenBank/DDBJ databases">
        <title>Annotation for the trematode Paragonimus miyazaki's.</title>
        <authorList>
            <person name="Choi Y.-J."/>
        </authorList>
    </citation>
    <scope>NUCLEOTIDE SEQUENCE</scope>
    <source>
        <strain evidence="2">Japan</strain>
    </source>
</reference>
<dbReference type="EMBL" id="JTDE01002831">
    <property type="protein sequence ID" value="KAF7256816.1"/>
    <property type="molecule type" value="Genomic_DNA"/>
</dbReference>
<name>A0A8S9YTW8_9TREM</name>
<gene>
    <name evidence="2" type="ORF">EG68_05749</name>
</gene>
<evidence type="ECO:0000256" key="1">
    <source>
        <dbReference type="SAM" id="MobiDB-lite"/>
    </source>
</evidence>
<sequence>MSNPVIDPFDDGINPDDVGSVFAYAELVLVCMNWVMRNCGWCQVGVVFEPTALENYNNRPDPTAVTESPLPAFGTLTEDYEQLSTFRFHSLTGRRQPLSSVCYHFTESELETKIQTPNPREATQTNGSPAETMC</sequence>
<dbReference type="Proteomes" id="UP000822476">
    <property type="component" value="Unassembled WGS sequence"/>
</dbReference>
<keyword evidence="3" id="KW-1185">Reference proteome</keyword>
<accession>A0A8S9YTW8</accession>
<evidence type="ECO:0000313" key="2">
    <source>
        <dbReference type="EMBL" id="KAF7256816.1"/>
    </source>
</evidence>
<evidence type="ECO:0000313" key="3">
    <source>
        <dbReference type="Proteomes" id="UP000822476"/>
    </source>
</evidence>
<dbReference type="OrthoDB" id="354304at2759"/>
<protein>
    <submittedName>
        <fullName evidence="2">Uncharacterized protein</fullName>
    </submittedName>
</protein>
<organism evidence="2 3">
    <name type="scientific">Paragonimus skrjabini miyazakii</name>
    <dbReference type="NCBI Taxonomy" id="59628"/>
    <lineage>
        <taxon>Eukaryota</taxon>
        <taxon>Metazoa</taxon>
        <taxon>Spiralia</taxon>
        <taxon>Lophotrochozoa</taxon>
        <taxon>Platyhelminthes</taxon>
        <taxon>Trematoda</taxon>
        <taxon>Digenea</taxon>
        <taxon>Plagiorchiida</taxon>
        <taxon>Troglotremata</taxon>
        <taxon>Troglotrematidae</taxon>
        <taxon>Paragonimus</taxon>
    </lineage>
</organism>
<comment type="caution">
    <text evidence="2">The sequence shown here is derived from an EMBL/GenBank/DDBJ whole genome shotgun (WGS) entry which is preliminary data.</text>
</comment>
<proteinExistence type="predicted"/>